<keyword evidence="5 7" id="KW-0472">Membrane</keyword>
<dbReference type="NCBIfam" id="TIGR04057">
    <property type="entry name" value="SusC_RagA_signa"/>
    <property type="match status" value="1"/>
</dbReference>
<dbReference type="InterPro" id="IPR023997">
    <property type="entry name" value="TonB-dep_OMP_SusC/RagA_CS"/>
</dbReference>
<keyword evidence="3 7" id="KW-1134">Transmembrane beta strand</keyword>
<dbReference type="InterPro" id="IPR036942">
    <property type="entry name" value="Beta-barrel_TonB_sf"/>
</dbReference>
<dbReference type="InterPro" id="IPR012910">
    <property type="entry name" value="Plug_dom"/>
</dbReference>
<dbReference type="Pfam" id="PF07715">
    <property type="entry name" value="Plug"/>
    <property type="match status" value="1"/>
</dbReference>
<comment type="subcellular location">
    <subcellularLocation>
        <location evidence="1 7">Cell outer membrane</location>
        <topology evidence="1 7">Multi-pass membrane protein</topology>
    </subcellularLocation>
</comment>
<evidence type="ECO:0000313" key="10">
    <source>
        <dbReference type="EMBL" id="UYQ94701.1"/>
    </source>
</evidence>
<reference evidence="10" key="1">
    <citation type="submission" date="2022-10" db="EMBL/GenBank/DDBJ databases">
        <title>Chitinophaga sp. nov., isolated from soil.</title>
        <authorList>
            <person name="Jeon C.O."/>
        </authorList>
    </citation>
    <scope>NUCLEOTIDE SEQUENCE</scope>
    <source>
        <strain evidence="10">R8</strain>
    </source>
</reference>
<keyword evidence="11" id="KW-1185">Reference proteome</keyword>
<sequence>MMDRFKPKHLIQHILMLLALSCVNVVLAQQKDTRSITVTGRRITIQKVFDAIKAQTGYTLQFDRGDIDVTRKVNMSARNKPISYVVQEALGPVYDVEVSGDYLLIVKKPPALVASARPANGAPISIYGSIVGEDGNPVIGATIMVKGHTARTIADEHGRFTLTGIPAGSKLTISCIGFKQREVVVARTGSSTIRLELDIRNIDAVEVISTGYQFVQLGKTTGSISKVNNTLFNRPMSTDVLSRLEGTVPGLVFNRYLGKNRPNDMSVRGVSTIGTTDGADAQPLIVVDKFPYDGNLDNINPNDVESITILKDAASSSIWGARAGNGVIVITTKKGEYNRKLNVSFNSNVLVGGKPDLFYAPQFSSDEYIELERTLFKNGYYNSTLNNTRNRPVVSPVVELLAAVRAGRLDAAEAEAKIAKLKTYDVRRDYKKYLFQPSLNQQYALSAGGGNDRLNYYFSAGYDLNRSNQVGDALERMSFRGVTNAKLTKKLSLETRITFTETDTRNNALDAPLGTTTSAVVTPGGKTLYPYARLADEDGNPLPTPMLYRSSFLDTVGAGKILDWKYRPLDELRLNNNTTKLNDVVLYLGARYAFNNSLNFDLMYQFEKATSRSRERHDLESFFTRTLINLATPTGGETSKSVTPWGDILDYRNEKLYAHNARAQLNYSRNFFSKHQVDFLLGGEVREKRTGFNIGRLYGYNDVGPDFSVERPDVSVPSYYLLQGNSYRLPDRVGGQSRVTRFVSAYLNGSYNYDSTYILTGSLRRDASNVFGVSANSKWEPLWSLGLGWIVSNEKFFNVPWISTLKLRIANGRSGNANTDIAGIVTIEDAATNPLSGLPAVRIKDVPNPDLSWEVVRTSNVGVDFAIRNNRISGSAEYYVKKSEDLIISAPMNYTTGFSLLPRNSAAFDANGLDIGVNVLAIKKPFEWATALTFTYNETKLTEYDKTVKNNSSYIGVGSLNPQDDQIIYGIVSYKWAGLDPVTGDPRGYLDGVPSNNYVAMGASKDRTNLVFHGTARPRMFGNVRNTFSYKKLSLSINITYELKYFFRNPYLLNYNALFELWNQVGYNDYLNRWNRPGDELKTNAPSMIYPANGFRDNFYSTSSVNIERGDHIRLKDIVLDYSLNTPSFRRAGYGISLKAYATNLGIIWKQTSLKIDPSYGVPLPFIVGGGIKINMQK</sequence>
<proteinExistence type="inferred from homology"/>
<keyword evidence="2 7" id="KW-0813">Transport</keyword>
<keyword evidence="8" id="KW-0732">Signal</keyword>
<protein>
    <submittedName>
        <fullName evidence="10">SusC/RagA family TonB-linked outer membrane protein</fullName>
    </submittedName>
</protein>
<accession>A0ABY6J4U7</accession>
<name>A0ABY6J4U7_9BACT</name>
<dbReference type="RefSeq" id="WP_264282554.1">
    <property type="nucleotide sequence ID" value="NZ_CP107006.1"/>
</dbReference>
<dbReference type="Gene3D" id="2.40.170.20">
    <property type="entry name" value="TonB-dependent receptor, beta-barrel domain"/>
    <property type="match status" value="1"/>
</dbReference>
<dbReference type="PROSITE" id="PS52016">
    <property type="entry name" value="TONB_DEPENDENT_REC_3"/>
    <property type="match status" value="1"/>
</dbReference>
<dbReference type="SUPFAM" id="SSF49464">
    <property type="entry name" value="Carboxypeptidase regulatory domain-like"/>
    <property type="match status" value="1"/>
</dbReference>
<dbReference type="Gene3D" id="2.170.130.10">
    <property type="entry name" value="TonB-dependent receptor, plug domain"/>
    <property type="match status" value="1"/>
</dbReference>
<evidence type="ECO:0000256" key="2">
    <source>
        <dbReference type="ARBA" id="ARBA00022448"/>
    </source>
</evidence>
<evidence type="ECO:0000313" key="11">
    <source>
        <dbReference type="Proteomes" id="UP001162741"/>
    </source>
</evidence>
<dbReference type="SUPFAM" id="SSF56935">
    <property type="entry name" value="Porins"/>
    <property type="match status" value="1"/>
</dbReference>
<evidence type="ECO:0000256" key="6">
    <source>
        <dbReference type="ARBA" id="ARBA00023237"/>
    </source>
</evidence>
<dbReference type="Pfam" id="PF13715">
    <property type="entry name" value="CarbopepD_reg_2"/>
    <property type="match status" value="1"/>
</dbReference>
<dbReference type="InterPro" id="IPR039426">
    <property type="entry name" value="TonB-dep_rcpt-like"/>
</dbReference>
<evidence type="ECO:0000256" key="5">
    <source>
        <dbReference type="ARBA" id="ARBA00023136"/>
    </source>
</evidence>
<keyword evidence="6 7" id="KW-0998">Cell outer membrane</keyword>
<comment type="similarity">
    <text evidence="7">Belongs to the TonB-dependent receptor family.</text>
</comment>
<organism evidence="10 11">
    <name type="scientific">Chitinophaga horti</name>
    <dbReference type="NCBI Taxonomy" id="2920382"/>
    <lineage>
        <taxon>Bacteria</taxon>
        <taxon>Pseudomonadati</taxon>
        <taxon>Bacteroidota</taxon>
        <taxon>Chitinophagia</taxon>
        <taxon>Chitinophagales</taxon>
        <taxon>Chitinophagaceae</taxon>
        <taxon>Chitinophaga</taxon>
    </lineage>
</organism>
<gene>
    <name evidence="10" type="ORF">MKQ68_06305</name>
</gene>
<dbReference type="EMBL" id="CP107006">
    <property type="protein sequence ID" value="UYQ94701.1"/>
    <property type="molecule type" value="Genomic_DNA"/>
</dbReference>
<dbReference type="InterPro" id="IPR023996">
    <property type="entry name" value="TonB-dep_OMP_SusC/RagA"/>
</dbReference>
<evidence type="ECO:0000256" key="7">
    <source>
        <dbReference type="PROSITE-ProRule" id="PRU01360"/>
    </source>
</evidence>
<dbReference type="Proteomes" id="UP001162741">
    <property type="component" value="Chromosome"/>
</dbReference>
<dbReference type="InterPro" id="IPR008969">
    <property type="entry name" value="CarboxyPept-like_regulatory"/>
</dbReference>
<evidence type="ECO:0000256" key="3">
    <source>
        <dbReference type="ARBA" id="ARBA00022452"/>
    </source>
</evidence>
<dbReference type="InterPro" id="IPR037066">
    <property type="entry name" value="Plug_dom_sf"/>
</dbReference>
<evidence type="ECO:0000259" key="9">
    <source>
        <dbReference type="Pfam" id="PF07715"/>
    </source>
</evidence>
<keyword evidence="4 7" id="KW-0812">Transmembrane</keyword>
<feature type="domain" description="TonB-dependent receptor plug" evidence="9">
    <location>
        <begin position="219"/>
        <end position="327"/>
    </location>
</feature>
<dbReference type="NCBIfam" id="TIGR04056">
    <property type="entry name" value="OMP_RagA_SusC"/>
    <property type="match status" value="1"/>
</dbReference>
<feature type="chain" id="PRO_5046133061" evidence="8">
    <location>
        <begin position="29"/>
        <end position="1178"/>
    </location>
</feature>
<dbReference type="Gene3D" id="2.60.40.1120">
    <property type="entry name" value="Carboxypeptidase-like, regulatory domain"/>
    <property type="match status" value="1"/>
</dbReference>
<evidence type="ECO:0000256" key="4">
    <source>
        <dbReference type="ARBA" id="ARBA00022692"/>
    </source>
</evidence>
<evidence type="ECO:0000256" key="8">
    <source>
        <dbReference type="SAM" id="SignalP"/>
    </source>
</evidence>
<evidence type="ECO:0000256" key="1">
    <source>
        <dbReference type="ARBA" id="ARBA00004571"/>
    </source>
</evidence>
<feature type="signal peptide" evidence="8">
    <location>
        <begin position="1"/>
        <end position="28"/>
    </location>
</feature>
<dbReference type="PROSITE" id="PS51257">
    <property type="entry name" value="PROKAR_LIPOPROTEIN"/>
    <property type="match status" value="1"/>
</dbReference>